<keyword evidence="6 9" id="KW-0012">Acyltransferase</keyword>
<feature type="domain" description="Gcp-like" evidence="8">
    <location>
        <begin position="47"/>
        <end position="161"/>
    </location>
</feature>
<evidence type="ECO:0000259" key="8">
    <source>
        <dbReference type="Pfam" id="PF00814"/>
    </source>
</evidence>
<dbReference type="EC" id="2.3.1.234" evidence="1"/>
<organism evidence="9 10">
    <name type="scientific">Fulvimarina uroteuthidis</name>
    <dbReference type="NCBI Taxonomy" id="3098149"/>
    <lineage>
        <taxon>Bacteria</taxon>
        <taxon>Pseudomonadati</taxon>
        <taxon>Pseudomonadota</taxon>
        <taxon>Alphaproteobacteria</taxon>
        <taxon>Hyphomicrobiales</taxon>
        <taxon>Aurantimonadaceae</taxon>
        <taxon>Fulvimarina</taxon>
    </lineage>
</organism>
<dbReference type="NCBIfam" id="TIGR03725">
    <property type="entry name" value="T6A_YeaZ"/>
    <property type="match status" value="1"/>
</dbReference>
<dbReference type="Proteomes" id="UP001294412">
    <property type="component" value="Unassembled WGS sequence"/>
</dbReference>
<dbReference type="EMBL" id="JAXLPB010000001">
    <property type="protein sequence ID" value="MDY8107852.1"/>
    <property type="molecule type" value="Genomic_DNA"/>
</dbReference>
<proteinExistence type="predicted"/>
<dbReference type="InterPro" id="IPR022496">
    <property type="entry name" value="T6A_TsaB"/>
</dbReference>
<evidence type="ECO:0000256" key="6">
    <source>
        <dbReference type="ARBA" id="ARBA00023315"/>
    </source>
</evidence>
<dbReference type="SUPFAM" id="SSF53067">
    <property type="entry name" value="Actin-like ATPase domain"/>
    <property type="match status" value="1"/>
</dbReference>
<comment type="caution">
    <text evidence="9">The sequence shown here is derived from an EMBL/GenBank/DDBJ whole genome shotgun (WGS) entry which is preliminary data.</text>
</comment>
<evidence type="ECO:0000256" key="7">
    <source>
        <dbReference type="ARBA" id="ARBA00048117"/>
    </source>
</evidence>
<dbReference type="InterPro" id="IPR017861">
    <property type="entry name" value="KAE1/TsaD"/>
</dbReference>
<evidence type="ECO:0000256" key="3">
    <source>
        <dbReference type="ARBA" id="ARBA00022694"/>
    </source>
</evidence>
<sequence>MAGHENGLILALDTAFDECSAALCATGSGAGARARGSTIVAAISETIGRGHAERLPSVIDRLFEASGHCFADITGIAVTVGPGSFTGVRVGVSAARGYALALAVPVVGLATLHAMAEAVRDERPVLAIHDARRGEVYGLLMAADGDVLRASEAFAPDALAAFVGKALGPEALIDVTGSGARIAQDMLGGSRLRIRYETSRIDIAVLARLAAASRGVLPAKPLYLRGADAKPSSRPFSLFAEKA</sequence>
<protein>
    <recommendedName>
        <fullName evidence="1">N(6)-L-threonylcarbamoyladenine synthase</fullName>
        <ecNumber evidence="1">2.3.1.234</ecNumber>
    </recommendedName>
</protein>
<dbReference type="PANTHER" id="PTHR11735:SF11">
    <property type="entry name" value="TRNA THREONYLCARBAMOYLADENOSINE BIOSYNTHESIS PROTEIN TSAB"/>
    <property type="match status" value="1"/>
</dbReference>
<dbReference type="RefSeq" id="WP_322185235.1">
    <property type="nucleotide sequence ID" value="NZ_JAXLPB010000001.1"/>
</dbReference>
<evidence type="ECO:0000313" key="9">
    <source>
        <dbReference type="EMBL" id="MDY8107852.1"/>
    </source>
</evidence>
<evidence type="ECO:0000256" key="1">
    <source>
        <dbReference type="ARBA" id="ARBA00012156"/>
    </source>
</evidence>
<comment type="catalytic activity">
    <reaction evidence="7">
        <text>L-threonylcarbamoyladenylate + adenosine(37) in tRNA = N(6)-L-threonylcarbamoyladenosine(37) in tRNA + AMP + H(+)</text>
        <dbReference type="Rhea" id="RHEA:37059"/>
        <dbReference type="Rhea" id="RHEA-COMP:10162"/>
        <dbReference type="Rhea" id="RHEA-COMP:10163"/>
        <dbReference type="ChEBI" id="CHEBI:15378"/>
        <dbReference type="ChEBI" id="CHEBI:73682"/>
        <dbReference type="ChEBI" id="CHEBI:74411"/>
        <dbReference type="ChEBI" id="CHEBI:74418"/>
        <dbReference type="ChEBI" id="CHEBI:456215"/>
        <dbReference type="EC" id="2.3.1.234"/>
    </reaction>
</comment>
<keyword evidence="3" id="KW-0819">tRNA processing</keyword>
<keyword evidence="10" id="KW-1185">Reference proteome</keyword>
<keyword evidence="5" id="KW-0408">Iron</keyword>
<evidence type="ECO:0000256" key="4">
    <source>
        <dbReference type="ARBA" id="ARBA00022723"/>
    </source>
</evidence>
<dbReference type="InterPro" id="IPR000905">
    <property type="entry name" value="Gcp-like_dom"/>
</dbReference>
<dbReference type="GO" id="GO:0061711">
    <property type="term" value="F:tRNA N(6)-L-threonylcarbamoyladenine synthase activity"/>
    <property type="evidence" value="ECO:0007669"/>
    <property type="project" value="UniProtKB-EC"/>
</dbReference>
<name>A0ABU5HXI2_9HYPH</name>
<dbReference type="PRINTS" id="PR00789">
    <property type="entry name" value="OSIALOPTASE"/>
</dbReference>
<dbReference type="InterPro" id="IPR043129">
    <property type="entry name" value="ATPase_NBD"/>
</dbReference>
<reference evidence="9 10" key="1">
    <citation type="submission" date="2023-12" db="EMBL/GenBank/DDBJ databases">
        <title>Description of Novel Strain Fulvimarina sp. 2208YS6-2-32 isolated from Uroteuthis (Photololigo) edulis.</title>
        <authorList>
            <person name="Park J.-S."/>
        </authorList>
    </citation>
    <scope>NUCLEOTIDE SEQUENCE [LARGE SCALE GENOMIC DNA]</scope>
    <source>
        <strain evidence="9 10">2208YS6-2-32</strain>
    </source>
</reference>
<gene>
    <name evidence="9" type="primary">tsaB</name>
    <name evidence="9" type="ORF">U0C82_01650</name>
</gene>
<dbReference type="Gene3D" id="3.30.420.40">
    <property type="match status" value="2"/>
</dbReference>
<keyword evidence="4" id="KW-0479">Metal-binding</keyword>
<accession>A0ABU5HXI2</accession>
<keyword evidence="2 9" id="KW-0808">Transferase</keyword>
<dbReference type="PANTHER" id="PTHR11735">
    <property type="entry name" value="TRNA N6-ADENOSINE THREONYLCARBAMOYLTRANSFERASE"/>
    <property type="match status" value="1"/>
</dbReference>
<evidence type="ECO:0000256" key="2">
    <source>
        <dbReference type="ARBA" id="ARBA00022679"/>
    </source>
</evidence>
<dbReference type="Pfam" id="PF00814">
    <property type="entry name" value="TsaD"/>
    <property type="match status" value="1"/>
</dbReference>
<evidence type="ECO:0000256" key="5">
    <source>
        <dbReference type="ARBA" id="ARBA00023004"/>
    </source>
</evidence>
<evidence type="ECO:0000313" key="10">
    <source>
        <dbReference type="Proteomes" id="UP001294412"/>
    </source>
</evidence>